<feature type="domain" description="C2" evidence="4">
    <location>
        <begin position="187"/>
        <end position="306"/>
    </location>
</feature>
<keyword evidence="6" id="KW-1185">Reference proteome</keyword>
<reference evidence="5 6" key="1">
    <citation type="submission" date="2024-02" db="EMBL/GenBank/DDBJ databases">
        <authorList>
            <person name="Chen Y."/>
            <person name="Shah S."/>
            <person name="Dougan E. K."/>
            <person name="Thang M."/>
            <person name="Chan C."/>
        </authorList>
    </citation>
    <scope>NUCLEOTIDE SEQUENCE [LARGE SCALE GENOMIC DNA]</scope>
</reference>
<protein>
    <submittedName>
        <fullName evidence="5">Protein C2-DOMAIN ABA-RELATED 9</fullName>
    </submittedName>
</protein>
<feature type="compositionally biased region" description="Low complexity" evidence="3">
    <location>
        <begin position="26"/>
        <end position="35"/>
    </location>
</feature>
<sequence length="332" mass="37233">MTLAVPAVPLPSAEALAVSGNAQSVPLTSGQLLGSPPLPPPSLLDGFPDPDRVEARKKEYLKSLQEQVRQRVQTLTQKHQANLEYLRAKNDQCKRQAHATIDQELLKQEMEIDRRHDEQLLALQQAAMRRKFNISKEAGELTLQYQTKETQEKLQMLDYELHRKYFDVASGQIDWRQQVDATRSSLPDPPGPPPAEKPPLLSPGTLFLAVQAAYNLTNTDTGLLGDVSDPYVVVRLGGQEFTTPVINNNLNPVWEADNRFTLTVTEEDKLLELEVKNSNHFRDDSLGRTSLDFRSLTPNAWHSHKDLLKDGDKGELEYAVHFKPAAASSLKE</sequence>
<dbReference type="PROSITE" id="PS50004">
    <property type="entry name" value="C2"/>
    <property type="match status" value="1"/>
</dbReference>
<accession>A0ABP0ICH6</accession>
<keyword evidence="1" id="KW-0479">Metal-binding</keyword>
<evidence type="ECO:0000313" key="6">
    <source>
        <dbReference type="Proteomes" id="UP001642464"/>
    </source>
</evidence>
<dbReference type="PANTHER" id="PTHR45911">
    <property type="entry name" value="C2 DOMAIN-CONTAINING PROTEIN"/>
    <property type="match status" value="1"/>
</dbReference>
<dbReference type="SUPFAM" id="SSF49562">
    <property type="entry name" value="C2 domain (Calcium/lipid-binding domain, CaLB)"/>
    <property type="match status" value="1"/>
</dbReference>
<dbReference type="InterPro" id="IPR035892">
    <property type="entry name" value="C2_domain_sf"/>
</dbReference>
<evidence type="ECO:0000256" key="3">
    <source>
        <dbReference type="SAM" id="MobiDB-lite"/>
    </source>
</evidence>
<proteinExistence type="predicted"/>
<gene>
    <name evidence="5" type="ORF">SCF082_LOCUS6430</name>
</gene>
<evidence type="ECO:0000313" key="5">
    <source>
        <dbReference type="EMBL" id="CAK9000285.1"/>
    </source>
</evidence>
<dbReference type="Proteomes" id="UP001642464">
    <property type="component" value="Unassembled WGS sequence"/>
</dbReference>
<name>A0ABP0ICH6_9DINO</name>
<evidence type="ECO:0000259" key="4">
    <source>
        <dbReference type="PROSITE" id="PS50004"/>
    </source>
</evidence>
<feature type="compositionally biased region" description="Pro residues" evidence="3">
    <location>
        <begin position="187"/>
        <end position="200"/>
    </location>
</feature>
<organism evidence="5 6">
    <name type="scientific">Durusdinium trenchii</name>
    <dbReference type="NCBI Taxonomy" id="1381693"/>
    <lineage>
        <taxon>Eukaryota</taxon>
        <taxon>Sar</taxon>
        <taxon>Alveolata</taxon>
        <taxon>Dinophyceae</taxon>
        <taxon>Suessiales</taxon>
        <taxon>Symbiodiniaceae</taxon>
        <taxon>Durusdinium</taxon>
    </lineage>
</organism>
<dbReference type="Pfam" id="PF00168">
    <property type="entry name" value="C2"/>
    <property type="match status" value="1"/>
</dbReference>
<feature type="region of interest" description="Disordered" evidence="3">
    <location>
        <begin position="180"/>
        <end position="200"/>
    </location>
</feature>
<dbReference type="EMBL" id="CAXAMM010003525">
    <property type="protein sequence ID" value="CAK9000285.1"/>
    <property type="molecule type" value="Genomic_DNA"/>
</dbReference>
<dbReference type="SMART" id="SM00239">
    <property type="entry name" value="C2"/>
    <property type="match status" value="1"/>
</dbReference>
<feature type="region of interest" description="Disordered" evidence="3">
    <location>
        <begin position="26"/>
        <end position="48"/>
    </location>
</feature>
<dbReference type="InterPro" id="IPR000008">
    <property type="entry name" value="C2_dom"/>
</dbReference>
<evidence type="ECO:0000256" key="1">
    <source>
        <dbReference type="ARBA" id="ARBA00022723"/>
    </source>
</evidence>
<comment type="caution">
    <text evidence="5">The sequence shown here is derived from an EMBL/GenBank/DDBJ whole genome shotgun (WGS) entry which is preliminary data.</text>
</comment>
<evidence type="ECO:0000256" key="2">
    <source>
        <dbReference type="ARBA" id="ARBA00022837"/>
    </source>
</evidence>
<dbReference type="Gene3D" id="2.60.40.150">
    <property type="entry name" value="C2 domain"/>
    <property type="match status" value="1"/>
</dbReference>
<keyword evidence="2" id="KW-0106">Calcium</keyword>